<sequence>PLRSLTRPGLANSTLPITAVYSTNTARSARAISRCISLNASVPRAAMSLRTSSLKHSDMSTFASSTFRLKLPVRILKLEPWLTRAQISLLLVIRRILA</sequence>
<dbReference type="Proteomes" id="UP000054097">
    <property type="component" value="Unassembled WGS sequence"/>
</dbReference>
<name>A0A0C3AFR8_SERVB</name>
<keyword evidence="2" id="KW-1185">Reference proteome</keyword>
<reference evidence="1 2" key="1">
    <citation type="submission" date="2014-04" db="EMBL/GenBank/DDBJ databases">
        <authorList>
            <consortium name="DOE Joint Genome Institute"/>
            <person name="Kuo A."/>
            <person name="Zuccaro A."/>
            <person name="Kohler A."/>
            <person name="Nagy L.G."/>
            <person name="Floudas D."/>
            <person name="Copeland A."/>
            <person name="Barry K.W."/>
            <person name="Cichocki N."/>
            <person name="Veneault-Fourrey C."/>
            <person name="LaButti K."/>
            <person name="Lindquist E.A."/>
            <person name="Lipzen A."/>
            <person name="Lundell T."/>
            <person name="Morin E."/>
            <person name="Murat C."/>
            <person name="Sun H."/>
            <person name="Tunlid A."/>
            <person name="Henrissat B."/>
            <person name="Grigoriev I.V."/>
            <person name="Hibbett D.S."/>
            <person name="Martin F."/>
            <person name="Nordberg H.P."/>
            <person name="Cantor M.N."/>
            <person name="Hua S.X."/>
        </authorList>
    </citation>
    <scope>NUCLEOTIDE SEQUENCE [LARGE SCALE GENOMIC DNA]</scope>
    <source>
        <strain evidence="1 2">MAFF 305830</strain>
    </source>
</reference>
<evidence type="ECO:0000313" key="1">
    <source>
        <dbReference type="EMBL" id="KIM23510.1"/>
    </source>
</evidence>
<dbReference type="EMBL" id="KN824336">
    <property type="protein sequence ID" value="KIM23510.1"/>
    <property type="molecule type" value="Genomic_DNA"/>
</dbReference>
<protein>
    <submittedName>
        <fullName evidence="1">Uncharacterized protein</fullName>
    </submittedName>
</protein>
<feature type="non-terminal residue" evidence="1">
    <location>
        <position position="1"/>
    </location>
</feature>
<reference evidence="2" key="2">
    <citation type="submission" date="2015-01" db="EMBL/GenBank/DDBJ databases">
        <title>Evolutionary Origins and Diversification of the Mycorrhizal Mutualists.</title>
        <authorList>
            <consortium name="DOE Joint Genome Institute"/>
            <consortium name="Mycorrhizal Genomics Consortium"/>
            <person name="Kohler A."/>
            <person name="Kuo A."/>
            <person name="Nagy L.G."/>
            <person name="Floudas D."/>
            <person name="Copeland A."/>
            <person name="Barry K.W."/>
            <person name="Cichocki N."/>
            <person name="Veneault-Fourrey C."/>
            <person name="LaButti K."/>
            <person name="Lindquist E.A."/>
            <person name="Lipzen A."/>
            <person name="Lundell T."/>
            <person name="Morin E."/>
            <person name="Murat C."/>
            <person name="Riley R."/>
            <person name="Ohm R."/>
            <person name="Sun H."/>
            <person name="Tunlid A."/>
            <person name="Henrissat B."/>
            <person name="Grigoriev I.V."/>
            <person name="Hibbett D.S."/>
            <person name="Martin F."/>
        </authorList>
    </citation>
    <scope>NUCLEOTIDE SEQUENCE [LARGE SCALE GENOMIC DNA]</scope>
    <source>
        <strain evidence="2">MAFF 305830</strain>
    </source>
</reference>
<evidence type="ECO:0000313" key="2">
    <source>
        <dbReference type="Proteomes" id="UP000054097"/>
    </source>
</evidence>
<dbReference type="AlphaFoldDB" id="A0A0C3AFR8"/>
<accession>A0A0C3AFR8</accession>
<gene>
    <name evidence="1" type="ORF">M408DRAFT_320861</name>
</gene>
<dbReference type="HOGENOM" id="CLU_2339326_0_0_1"/>
<proteinExistence type="predicted"/>
<organism evidence="1 2">
    <name type="scientific">Serendipita vermifera MAFF 305830</name>
    <dbReference type="NCBI Taxonomy" id="933852"/>
    <lineage>
        <taxon>Eukaryota</taxon>
        <taxon>Fungi</taxon>
        <taxon>Dikarya</taxon>
        <taxon>Basidiomycota</taxon>
        <taxon>Agaricomycotina</taxon>
        <taxon>Agaricomycetes</taxon>
        <taxon>Sebacinales</taxon>
        <taxon>Serendipitaceae</taxon>
        <taxon>Serendipita</taxon>
    </lineage>
</organism>